<dbReference type="GO" id="GO:0005886">
    <property type="term" value="C:plasma membrane"/>
    <property type="evidence" value="ECO:0007669"/>
    <property type="project" value="TreeGrafter"/>
</dbReference>
<feature type="compositionally biased region" description="Acidic residues" evidence="2">
    <location>
        <begin position="72"/>
        <end position="91"/>
    </location>
</feature>
<dbReference type="Pfam" id="PF05949">
    <property type="entry name" value="DUF881"/>
    <property type="match status" value="1"/>
</dbReference>
<evidence type="ECO:0000313" key="4">
    <source>
        <dbReference type="Proteomes" id="UP000295621"/>
    </source>
</evidence>
<gene>
    <name evidence="3" type="ORF">E1212_17535</name>
</gene>
<comment type="caution">
    <text evidence="3">The sequence shown here is derived from an EMBL/GenBank/DDBJ whole genome shotgun (WGS) entry which is preliminary data.</text>
</comment>
<dbReference type="AlphaFoldDB" id="A0A4R4RJT2"/>
<accession>A0A4R4RJT2</accession>
<dbReference type="PANTHER" id="PTHR37313:SF2">
    <property type="entry name" value="UPF0749 PROTEIN YLXX"/>
    <property type="match status" value="1"/>
</dbReference>
<organism evidence="3 4">
    <name type="scientific">Jiangella ureilytica</name>
    <dbReference type="NCBI Taxonomy" id="2530374"/>
    <lineage>
        <taxon>Bacteria</taxon>
        <taxon>Bacillati</taxon>
        <taxon>Actinomycetota</taxon>
        <taxon>Actinomycetes</taxon>
        <taxon>Jiangellales</taxon>
        <taxon>Jiangellaceae</taxon>
        <taxon>Jiangella</taxon>
    </lineage>
</organism>
<feature type="compositionally biased region" description="Basic and acidic residues" evidence="2">
    <location>
        <begin position="9"/>
        <end position="18"/>
    </location>
</feature>
<sequence>MPEPNGATDRTDAPRDGVDSPPGSGGPTGLPDTGSGSAIPPRHAHRHAAAEPETDAAAPVEPVDAPGGSDAVEPEGDPEPVGDRQDDDAPEPEARDGDGARVDDGDTAEPAPAQRFVPSGGGSQFTPAAPSGTRRLWNAVTQKPDGGQLLVAVLVALLGFGAALQVRADDDDTLANARRDDLVQILDGLRRQADRLDDHVGELEADRRDLISGADTEQAALEQAQERARTTGVLAGTIPATGPGIILTVSDPDHKVNSIVMLRAVNELRVAGAEAIQIRGQGNDSAVRVVAETSFVNPELDVLEVGGEVVEPPYEVVAIGEPSELSGSMTFPDGVVDRIEQNGAEATVDEYDELTVDVLHEPRAPQYARPAPEDEDE</sequence>
<name>A0A4R4RJT2_9ACTN</name>
<dbReference type="Gene3D" id="3.30.70.1880">
    <property type="entry name" value="Protein of unknown function DUF881"/>
    <property type="match status" value="1"/>
</dbReference>
<reference evidence="3 4" key="1">
    <citation type="submission" date="2019-02" db="EMBL/GenBank/DDBJ databases">
        <title>Draft genome sequences of novel Actinobacteria.</title>
        <authorList>
            <person name="Sahin N."/>
            <person name="Ay H."/>
            <person name="Saygin H."/>
        </authorList>
    </citation>
    <scope>NUCLEOTIDE SEQUENCE [LARGE SCALE GENOMIC DNA]</scope>
    <source>
        <strain evidence="3 4">KC603</strain>
    </source>
</reference>
<feature type="compositionally biased region" description="Low complexity" evidence="2">
    <location>
        <begin position="29"/>
        <end position="41"/>
    </location>
</feature>
<evidence type="ECO:0000313" key="3">
    <source>
        <dbReference type="EMBL" id="TDC49614.1"/>
    </source>
</evidence>
<dbReference type="RefSeq" id="WP_131984749.1">
    <property type="nucleotide sequence ID" value="NZ_SMKL01000039.1"/>
</dbReference>
<keyword evidence="4" id="KW-1185">Reference proteome</keyword>
<feature type="region of interest" description="Disordered" evidence="2">
    <location>
        <begin position="1"/>
        <end position="130"/>
    </location>
</feature>
<comment type="similarity">
    <text evidence="1">Belongs to the UPF0749 family.</text>
</comment>
<protein>
    <submittedName>
        <fullName evidence="3">DUF881 domain-containing protein</fullName>
    </submittedName>
</protein>
<evidence type="ECO:0000256" key="2">
    <source>
        <dbReference type="SAM" id="MobiDB-lite"/>
    </source>
</evidence>
<proteinExistence type="inferred from homology"/>
<feature type="compositionally biased region" description="Basic and acidic residues" evidence="2">
    <location>
        <begin position="92"/>
        <end position="104"/>
    </location>
</feature>
<dbReference type="InterPro" id="IPR010273">
    <property type="entry name" value="DUF881"/>
</dbReference>
<dbReference type="EMBL" id="SMKL01000039">
    <property type="protein sequence ID" value="TDC49614.1"/>
    <property type="molecule type" value="Genomic_DNA"/>
</dbReference>
<dbReference type="Proteomes" id="UP000295621">
    <property type="component" value="Unassembled WGS sequence"/>
</dbReference>
<dbReference type="OrthoDB" id="3211287at2"/>
<feature type="compositionally biased region" description="Low complexity" evidence="2">
    <location>
        <begin position="55"/>
        <end position="66"/>
    </location>
</feature>
<evidence type="ECO:0000256" key="1">
    <source>
        <dbReference type="ARBA" id="ARBA00009108"/>
    </source>
</evidence>
<dbReference type="PANTHER" id="PTHR37313">
    <property type="entry name" value="UPF0749 PROTEIN RV1825"/>
    <property type="match status" value="1"/>
</dbReference>